<dbReference type="PANTHER" id="PTHR11533:SF294">
    <property type="entry name" value="THYROTROPIN-RELEASING HORMONE-DEGRADING ECTOENZYME"/>
    <property type="match status" value="1"/>
</dbReference>
<evidence type="ECO:0000313" key="3">
    <source>
        <dbReference type="EMBL" id="JAV53244.1"/>
    </source>
</evidence>
<evidence type="ECO:0000256" key="1">
    <source>
        <dbReference type="ARBA" id="ARBA00010136"/>
    </source>
</evidence>
<dbReference type="PANTHER" id="PTHR11533">
    <property type="entry name" value="PROTEASE M1 ZINC METALLOPROTEASE"/>
    <property type="match status" value="1"/>
</dbReference>
<organism evidence="3">
    <name type="scientific">Photinus pyralis</name>
    <name type="common">Common eastern firefly</name>
    <name type="synonym">Lampyris pyralis</name>
    <dbReference type="NCBI Taxonomy" id="7054"/>
    <lineage>
        <taxon>Eukaryota</taxon>
        <taxon>Metazoa</taxon>
        <taxon>Ecdysozoa</taxon>
        <taxon>Arthropoda</taxon>
        <taxon>Hexapoda</taxon>
        <taxon>Insecta</taxon>
        <taxon>Pterygota</taxon>
        <taxon>Neoptera</taxon>
        <taxon>Endopterygota</taxon>
        <taxon>Coleoptera</taxon>
        <taxon>Polyphaga</taxon>
        <taxon>Elateriformia</taxon>
        <taxon>Elateroidea</taxon>
        <taxon>Lampyridae</taxon>
        <taxon>Lampyrinae</taxon>
        <taxon>Photinus</taxon>
    </lineage>
</organism>
<dbReference type="GO" id="GO:0070006">
    <property type="term" value="F:metalloaminopeptidase activity"/>
    <property type="evidence" value="ECO:0007669"/>
    <property type="project" value="TreeGrafter"/>
</dbReference>
<dbReference type="InterPro" id="IPR050344">
    <property type="entry name" value="Peptidase_M1_aminopeptidases"/>
</dbReference>
<dbReference type="InterPro" id="IPR024571">
    <property type="entry name" value="ERAP1-like_C_dom"/>
</dbReference>
<dbReference type="GO" id="GO:0042277">
    <property type="term" value="F:peptide binding"/>
    <property type="evidence" value="ECO:0007669"/>
    <property type="project" value="TreeGrafter"/>
</dbReference>
<feature type="domain" description="ERAP1-like C-terminal" evidence="2">
    <location>
        <begin position="19"/>
        <end position="239"/>
    </location>
</feature>
<proteinExistence type="inferred from homology"/>
<dbReference type="GO" id="GO:0008270">
    <property type="term" value="F:zinc ion binding"/>
    <property type="evidence" value="ECO:0007669"/>
    <property type="project" value="TreeGrafter"/>
</dbReference>
<evidence type="ECO:0000259" key="2">
    <source>
        <dbReference type="Pfam" id="PF11838"/>
    </source>
</evidence>
<dbReference type="EMBL" id="GEZM01099623">
    <property type="protein sequence ID" value="JAV53244.1"/>
    <property type="molecule type" value="Transcribed_RNA"/>
</dbReference>
<reference evidence="3" key="1">
    <citation type="journal article" date="2016" name="Sci. Rep.">
        <title>Molecular characterization of firefly nuptial gifts: a multi-omics approach sheds light on postcopulatory sexual selection.</title>
        <authorList>
            <person name="Al-Wathiqui N."/>
            <person name="Fallon T.R."/>
            <person name="South A."/>
            <person name="Weng J.K."/>
            <person name="Lewis S.M."/>
        </authorList>
    </citation>
    <scope>NUCLEOTIDE SEQUENCE</scope>
</reference>
<dbReference type="AlphaFoldDB" id="A0A1Y1JVA9"/>
<dbReference type="Gene3D" id="1.25.50.20">
    <property type="match status" value="1"/>
</dbReference>
<comment type="similarity">
    <text evidence="1">Belongs to the peptidase M1 family.</text>
</comment>
<protein>
    <recommendedName>
        <fullName evidence="2">ERAP1-like C-terminal domain-containing protein</fullName>
    </recommendedName>
</protein>
<dbReference type="GO" id="GO:0016020">
    <property type="term" value="C:membrane"/>
    <property type="evidence" value="ECO:0007669"/>
    <property type="project" value="TreeGrafter"/>
</dbReference>
<dbReference type="Pfam" id="PF11838">
    <property type="entry name" value="ERAP1_C"/>
    <property type="match status" value="1"/>
</dbReference>
<dbReference type="Gene3D" id="2.60.40.1910">
    <property type="match status" value="1"/>
</dbReference>
<dbReference type="GO" id="GO:0006508">
    <property type="term" value="P:proteolysis"/>
    <property type="evidence" value="ECO:0007669"/>
    <property type="project" value="TreeGrafter"/>
</dbReference>
<dbReference type="GO" id="GO:0043171">
    <property type="term" value="P:peptide catabolic process"/>
    <property type="evidence" value="ECO:0007669"/>
    <property type="project" value="TreeGrafter"/>
</dbReference>
<name>A0A1Y1JVA9_PHOPY</name>
<dbReference type="GO" id="GO:0005615">
    <property type="term" value="C:extracellular space"/>
    <property type="evidence" value="ECO:0007669"/>
    <property type="project" value="TreeGrafter"/>
</dbReference>
<sequence>MWLKEKSVIFYPNASINCILVNNQQTGYYRVNYDIRIWRSLTRRLTNNRLDVHVSNRAQLLDDAFELAHFNYIPYDIPLGLSLYLRREVESLPFLAFFNNIEKVKLYLESLGKEEMFKNYIKNLLEDLYRSLGFEETELDEYLNKHSRISIITWACNLNLFNCRDQALKAVRSWLSNGTKIAINLEVPIMCGAMQMAPVDDWKMLYAKYESIPDGERKWKLLTGLGCTSHKMFLEKYLAPLKVTPIISFW</sequence>
<dbReference type="GO" id="GO:0005737">
    <property type="term" value="C:cytoplasm"/>
    <property type="evidence" value="ECO:0007669"/>
    <property type="project" value="TreeGrafter"/>
</dbReference>
<accession>A0A1Y1JVA9</accession>